<dbReference type="HOGENOM" id="CLU_118636_1_0_1"/>
<dbReference type="InParanoid" id="H2XYA3"/>
<feature type="compositionally biased region" description="Basic residues" evidence="2">
    <location>
        <begin position="27"/>
        <end position="40"/>
    </location>
</feature>
<dbReference type="InterPro" id="IPR029339">
    <property type="entry name" value="FAM219"/>
</dbReference>
<dbReference type="PANTHER" id="PTHR31281">
    <property type="entry name" value="PROTEIN FAM219A"/>
    <property type="match status" value="1"/>
</dbReference>
<evidence type="ECO:0000256" key="2">
    <source>
        <dbReference type="SAM" id="MobiDB-lite"/>
    </source>
</evidence>
<comment type="similarity">
    <text evidence="1">Belongs to the FAM219 family.</text>
</comment>
<evidence type="ECO:0000256" key="1">
    <source>
        <dbReference type="ARBA" id="ARBA00010549"/>
    </source>
</evidence>
<dbReference type="PANTHER" id="PTHR31281:SF3">
    <property type="entry name" value="PROTEIN FAM219A"/>
    <property type="match status" value="1"/>
</dbReference>
<sequence>MSGILPNQAEDGAEENIPLKTNTPSTLHKKLQKQRQKLQNKRAVLNEPKKTSLMPVTRLQIPNRGYQRIDDSPLVSLQSDSEDELFLSNKPTTARQVNKQLSRQLAKDGFQLDETPDDEALDLIPPND</sequence>
<reference evidence="3" key="2">
    <citation type="submission" date="2025-08" db="UniProtKB">
        <authorList>
            <consortium name="Ensembl"/>
        </authorList>
    </citation>
    <scope>IDENTIFICATION</scope>
</reference>
<dbReference type="Pfam" id="PF15260">
    <property type="entry name" value="FAM219A"/>
    <property type="match status" value="1"/>
</dbReference>
<dbReference type="Proteomes" id="UP000008144">
    <property type="component" value="Unassembled WGS sequence"/>
</dbReference>
<evidence type="ECO:0000313" key="4">
    <source>
        <dbReference type="Proteomes" id="UP000008144"/>
    </source>
</evidence>
<dbReference type="GeneTree" id="ENSGT00390000000860"/>
<evidence type="ECO:0000313" key="3">
    <source>
        <dbReference type="Ensembl" id="ENSCINP00000034637.1"/>
    </source>
</evidence>
<dbReference type="Ensembl" id="ENSCINT00000035510.1">
    <property type="protein sequence ID" value="ENSCINP00000034637.1"/>
    <property type="gene ID" value="ENSCING00000024454.1"/>
</dbReference>
<protein>
    <submittedName>
        <fullName evidence="3">Uncharacterized protein</fullName>
    </submittedName>
</protein>
<reference evidence="4" key="1">
    <citation type="journal article" date="2002" name="Science">
        <title>The draft genome of Ciona intestinalis: insights into chordate and vertebrate origins.</title>
        <authorList>
            <person name="Dehal P."/>
            <person name="Satou Y."/>
            <person name="Campbell R.K."/>
            <person name="Chapman J."/>
            <person name="Degnan B."/>
            <person name="De Tomaso A."/>
            <person name="Davidson B."/>
            <person name="Di Gregorio A."/>
            <person name="Gelpke M."/>
            <person name="Goodstein D.M."/>
            <person name="Harafuji N."/>
            <person name="Hastings K.E."/>
            <person name="Ho I."/>
            <person name="Hotta K."/>
            <person name="Huang W."/>
            <person name="Kawashima T."/>
            <person name="Lemaire P."/>
            <person name="Martinez D."/>
            <person name="Meinertzhagen I.A."/>
            <person name="Necula S."/>
            <person name="Nonaka M."/>
            <person name="Putnam N."/>
            <person name="Rash S."/>
            <person name="Saiga H."/>
            <person name="Satake M."/>
            <person name="Terry A."/>
            <person name="Yamada L."/>
            <person name="Wang H.G."/>
            <person name="Awazu S."/>
            <person name="Azumi K."/>
            <person name="Boore J."/>
            <person name="Branno M."/>
            <person name="Chin-Bow S."/>
            <person name="DeSantis R."/>
            <person name="Doyle S."/>
            <person name="Francino P."/>
            <person name="Keys D.N."/>
            <person name="Haga S."/>
            <person name="Hayashi H."/>
            <person name="Hino K."/>
            <person name="Imai K.S."/>
            <person name="Inaba K."/>
            <person name="Kano S."/>
            <person name="Kobayashi K."/>
            <person name="Kobayashi M."/>
            <person name="Lee B.I."/>
            <person name="Makabe K.W."/>
            <person name="Manohar C."/>
            <person name="Matassi G."/>
            <person name="Medina M."/>
            <person name="Mochizuki Y."/>
            <person name="Mount S."/>
            <person name="Morishita T."/>
            <person name="Miura S."/>
            <person name="Nakayama A."/>
            <person name="Nishizaka S."/>
            <person name="Nomoto H."/>
            <person name="Ohta F."/>
            <person name="Oishi K."/>
            <person name="Rigoutsos I."/>
            <person name="Sano M."/>
            <person name="Sasaki A."/>
            <person name="Sasakura Y."/>
            <person name="Shoguchi E."/>
            <person name="Shin-i T."/>
            <person name="Spagnuolo A."/>
            <person name="Stainier D."/>
            <person name="Suzuki M.M."/>
            <person name="Tassy O."/>
            <person name="Takatori N."/>
            <person name="Tokuoka M."/>
            <person name="Yagi K."/>
            <person name="Yoshizaki F."/>
            <person name="Wada S."/>
            <person name="Zhang C."/>
            <person name="Hyatt P.D."/>
            <person name="Larimer F."/>
            <person name="Detter C."/>
            <person name="Doggett N."/>
            <person name="Glavina T."/>
            <person name="Hawkins T."/>
            <person name="Richardson P."/>
            <person name="Lucas S."/>
            <person name="Kohara Y."/>
            <person name="Levine M."/>
            <person name="Satoh N."/>
            <person name="Rokhsar D.S."/>
        </authorList>
    </citation>
    <scope>NUCLEOTIDE SEQUENCE [LARGE SCALE GENOMIC DNA]</scope>
</reference>
<feature type="region of interest" description="Disordered" evidence="2">
    <location>
        <begin position="107"/>
        <end position="128"/>
    </location>
</feature>
<dbReference type="OMA" id="SERHAFH"/>
<accession>H2XYA3</accession>
<name>H2XYA3_CIOIN</name>
<keyword evidence="4" id="KW-1185">Reference proteome</keyword>
<dbReference type="AlphaFoldDB" id="H2XYA3"/>
<organism evidence="3 4">
    <name type="scientific">Ciona intestinalis</name>
    <name type="common">Transparent sea squirt</name>
    <name type="synonym">Ascidia intestinalis</name>
    <dbReference type="NCBI Taxonomy" id="7719"/>
    <lineage>
        <taxon>Eukaryota</taxon>
        <taxon>Metazoa</taxon>
        <taxon>Chordata</taxon>
        <taxon>Tunicata</taxon>
        <taxon>Ascidiacea</taxon>
        <taxon>Phlebobranchia</taxon>
        <taxon>Cionidae</taxon>
        <taxon>Ciona</taxon>
    </lineage>
</organism>
<reference evidence="3" key="3">
    <citation type="submission" date="2025-09" db="UniProtKB">
        <authorList>
            <consortium name="Ensembl"/>
        </authorList>
    </citation>
    <scope>IDENTIFICATION</scope>
</reference>
<feature type="region of interest" description="Disordered" evidence="2">
    <location>
        <begin position="1"/>
        <end position="51"/>
    </location>
</feature>
<proteinExistence type="inferred from homology"/>